<feature type="chain" id="PRO_5045885571" evidence="1">
    <location>
        <begin position="29"/>
        <end position="552"/>
    </location>
</feature>
<reference evidence="2 3" key="1">
    <citation type="submission" date="2024-01" db="EMBL/GenBank/DDBJ databases">
        <title>Sphingobacterium tenebrionis sp. nov., a novel endophyte isolated from tenebrio molitor intestines.</title>
        <authorList>
            <person name="Zhang C."/>
        </authorList>
    </citation>
    <scope>NUCLEOTIDE SEQUENCE [LARGE SCALE GENOMIC DNA]</scope>
    <source>
        <strain evidence="2 3">PU5-4</strain>
    </source>
</reference>
<dbReference type="EMBL" id="JAYLLN010000020">
    <property type="protein sequence ID" value="MEI5985151.1"/>
    <property type="molecule type" value="Genomic_DNA"/>
</dbReference>
<name>A0ABU8I6S6_9SPHI</name>
<dbReference type="RefSeq" id="WP_134776498.1">
    <property type="nucleotide sequence ID" value="NZ_JAYLLN010000020.1"/>
</dbReference>
<sequence>MKNLKNNFRRLSLSLPLILMLFVVGCSKSEDNPAVVKDGSLVNISIDGISYEEDQIDFEKKSSSRAGSSPSGVVQDTTLVFDDYSVDVVMEKDNGPIQKSIGGGTVQSSNNGLRAATVVRNKLTPGVYYRVVVYNSNGTFKATKDYVYGTNPANNFIALDSKVPYTFVIYSINSKTNNLPNVTYKNGVQTFANAQLLDVSQDLMVQVIKDRTLNVGDNYLGVIMKHRYSMITTKLTMDPKMTGTIKDLKNTTIGKVDASATFNFVDGTLTYKNNQSTDAIVVFPDLSVGIREIISYPTLLINPQNSAKTLTFGLITINDETKTGFKIENIKITPGCKYNLNLNFRTCTQEVKMADDALNWRYEVNSTYTGCIDPVTGKEYKNGELLTRSFSAPASDYGFTFDIKLLDNAINMRVNNTRIFGTSALDTAQIQFQTYDNTANGEGIISQNIRFLDGSEYGKTVNGVAVPDIWKLTGTDTAPIIRIMISKTGEVTMLGSKTDGGPLFPLILKAGLQFNKVPWNTTSSNTVVVTQRVSNTTFVVGRGYGQKKIACP</sequence>
<protein>
    <submittedName>
        <fullName evidence="2">Fimbrillin family protein</fullName>
    </submittedName>
</protein>
<comment type="caution">
    <text evidence="2">The sequence shown here is derived from an EMBL/GenBank/DDBJ whole genome shotgun (WGS) entry which is preliminary data.</text>
</comment>
<proteinExistence type="predicted"/>
<feature type="signal peptide" evidence="1">
    <location>
        <begin position="1"/>
        <end position="28"/>
    </location>
</feature>
<evidence type="ECO:0000313" key="2">
    <source>
        <dbReference type="EMBL" id="MEI5985151.1"/>
    </source>
</evidence>
<dbReference type="Proteomes" id="UP001363035">
    <property type="component" value="Unassembled WGS sequence"/>
</dbReference>
<evidence type="ECO:0000256" key="1">
    <source>
        <dbReference type="SAM" id="SignalP"/>
    </source>
</evidence>
<accession>A0ABU8I6S6</accession>
<evidence type="ECO:0000313" key="3">
    <source>
        <dbReference type="Proteomes" id="UP001363035"/>
    </source>
</evidence>
<keyword evidence="1" id="KW-0732">Signal</keyword>
<gene>
    <name evidence="2" type="ORF">VJ786_09565</name>
</gene>
<organism evidence="2 3">
    <name type="scientific">Sphingobacterium tenebrionis</name>
    <dbReference type="NCBI Taxonomy" id="3111775"/>
    <lineage>
        <taxon>Bacteria</taxon>
        <taxon>Pseudomonadati</taxon>
        <taxon>Bacteroidota</taxon>
        <taxon>Sphingobacteriia</taxon>
        <taxon>Sphingobacteriales</taxon>
        <taxon>Sphingobacteriaceae</taxon>
        <taxon>Sphingobacterium</taxon>
    </lineage>
</organism>
<keyword evidence="3" id="KW-1185">Reference proteome</keyword>
<dbReference type="PROSITE" id="PS51257">
    <property type="entry name" value="PROKAR_LIPOPROTEIN"/>
    <property type="match status" value="1"/>
</dbReference>